<reference evidence="3" key="1">
    <citation type="submission" date="2017-09" db="EMBL/GenBank/DDBJ databases">
        <title>Depth-based differentiation of microbial function through sediment-hosted aquifers and enrichment of novel symbionts in the deep terrestrial subsurface.</title>
        <authorList>
            <person name="Probst A.J."/>
            <person name="Ladd B."/>
            <person name="Jarett J.K."/>
            <person name="Geller-Mcgrath D.E."/>
            <person name="Sieber C.M.K."/>
            <person name="Emerson J.B."/>
            <person name="Anantharaman K."/>
            <person name="Thomas B.C."/>
            <person name="Malmstrom R."/>
            <person name="Stieglmeier M."/>
            <person name="Klingl A."/>
            <person name="Woyke T."/>
            <person name="Ryan C.M."/>
            <person name="Banfield J.F."/>
        </authorList>
    </citation>
    <scope>NUCLEOTIDE SEQUENCE [LARGE SCALE GENOMIC DNA]</scope>
</reference>
<dbReference type="Proteomes" id="UP000236840">
    <property type="component" value="Unassembled WGS sequence"/>
</dbReference>
<name>A0A2H9N2M1_9BACT</name>
<organism evidence="2 3">
    <name type="scientific">Candidatus Nealsonbacteria bacterium CG_4_8_14_3_um_filter_37_36</name>
    <dbReference type="NCBI Taxonomy" id="1974688"/>
    <lineage>
        <taxon>Bacteria</taxon>
        <taxon>Candidatus Nealsoniibacteriota</taxon>
    </lineage>
</organism>
<accession>A0A2H9N2M1</accession>
<gene>
    <name evidence="2" type="ORF">COZ90_01435</name>
</gene>
<keyword evidence="1" id="KW-1133">Transmembrane helix</keyword>
<feature type="transmembrane region" description="Helical" evidence="1">
    <location>
        <begin position="17"/>
        <end position="35"/>
    </location>
</feature>
<protein>
    <submittedName>
        <fullName evidence="2">Uncharacterized protein</fullName>
    </submittedName>
</protein>
<dbReference type="EMBL" id="PFHJ01000035">
    <property type="protein sequence ID" value="PIW91241.1"/>
    <property type="molecule type" value="Genomic_DNA"/>
</dbReference>
<sequence>MNFLQKLQNLPEPKRKIIFWLIVIIFCLGLLFWWTQITQMRLKSFKTEKLREELRLPRFEEELKGLQKFETPEISEEELKELEESLKETQP</sequence>
<evidence type="ECO:0000313" key="2">
    <source>
        <dbReference type="EMBL" id="PIW91241.1"/>
    </source>
</evidence>
<proteinExistence type="predicted"/>
<dbReference type="AlphaFoldDB" id="A0A2H9N2M1"/>
<keyword evidence="1" id="KW-0812">Transmembrane</keyword>
<evidence type="ECO:0000313" key="3">
    <source>
        <dbReference type="Proteomes" id="UP000236840"/>
    </source>
</evidence>
<evidence type="ECO:0000256" key="1">
    <source>
        <dbReference type="SAM" id="Phobius"/>
    </source>
</evidence>
<keyword evidence="1" id="KW-0472">Membrane</keyword>
<comment type="caution">
    <text evidence="2">The sequence shown here is derived from an EMBL/GenBank/DDBJ whole genome shotgun (WGS) entry which is preliminary data.</text>
</comment>